<organism evidence="6 7">
    <name type="scientific">Actinomycetospora cinnamomea</name>
    <dbReference type="NCBI Taxonomy" id="663609"/>
    <lineage>
        <taxon>Bacteria</taxon>
        <taxon>Bacillati</taxon>
        <taxon>Actinomycetota</taxon>
        <taxon>Actinomycetes</taxon>
        <taxon>Pseudonocardiales</taxon>
        <taxon>Pseudonocardiaceae</taxon>
        <taxon>Actinomycetospora</taxon>
    </lineage>
</organism>
<dbReference type="GO" id="GO:0004252">
    <property type="term" value="F:serine-type endopeptidase activity"/>
    <property type="evidence" value="ECO:0007669"/>
    <property type="project" value="InterPro"/>
</dbReference>
<feature type="domain" description="P/Homo B" evidence="5">
    <location>
        <begin position="155"/>
        <end position="278"/>
    </location>
</feature>
<accession>A0A2U1FIN0</accession>
<dbReference type="PROSITE" id="PS51829">
    <property type="entry name" value="P_HOMO_B"/>
    <property type="match status" value="1"/>
</dbReference>
<protein>
    <submittedName>
        <fullName evidence="6">Proprotein convertase P-domain-containing protein</fullName>
    </submittedName>
</protein>
<evidence type="ECO:0000256" key="2">
    <source>
        <dbReference type="ARBA" id="ARBA00022801"/>
    </source>
</evidence>
<reference evidence="6 7" key="1">
    <citation type="submission" date="2018-04" db="EMBL/GenBank/DDBJ databases">
        <title>Genomic Encyclopedia of Type Strains, Phase IV (KMG-IV): sequencing the most valuable type-strain genomes for metagenomic binning, comparative biology and taxonomic classification.</title>
        <authorList>
            <person name="Goeker M."/>
        </authorList>
    </citation>
    <scope>NUCLEOTIDE SEQUENCE [LARGE SCALE GENOMIC DNA]</scope>
    <source>
        <strain evidence="6 7">DSM 45771</strain>
    </source>
</reference>
<keyword evidence="7" id="KW-1185">Reference proteome</keyword>
<dbReference type="Gene3D" id="2.60.120.260">
    <property type="entry name" value="Galactose-binding domain-like"/>
    <property type="match status" value="1"/>
</dbReference>
<evidence type="ECO:0000259" key="5">
    <source>
        <dbReference type="PROSITE" id="PS51829"/>
    </source>
</evidence>
<keyword evidence="4" id="KW-1133">Transmembrane helix</keyword>
<evidence type="ECO:0000313" key="6">
    <source>
        <dbReference type="EMBL" id="PVZ12043.1"/>
    </source>
</evidence>
<proteinExistence type="predicted"/>
<feature type="compositionally biased region" description="Low complexity" evidence="3">
    <location>
        <begin position="67"/>
        <end position="84"/>
    </location>
</feature>
<gene>
    <name evidence="6" type="ORF">C8D89_103374</name>
</gene>
<dbReference type="SUPFAM" id="SSF49785">
    <property type="entry name" value="Galactose-binding domain-like"/>
    <property type="match status" value="1"/>
</dbReference>
<dbReference type="InterPro" id="IPR008979">
    <property type="entry name" value="Galactose-bd-like_sf"/>
</dbReference>
<feature type="region of interest" description="Disordered" evidence="3">
    <location>
        <begin position="1"/>
        <end position="125"/>
    </location>
</feature>
<feature type="compositionally biased region" description="Low complexity" evidence="3">
    <location>
        <begin position="41"/>
        <end position="61"/>
    </location>
</feature>
<dbReference type="Pfam" id="PF01483">
    <property type="entry name" value="P_proprotein"/>
    <property type="match status" value="1"/>
</dbReference>
<feature type="compositionally biased region" description="Low complexity" evidence="3">
    <location>
        <begin position="92"/>
        <end position="101"/>
    </location>
</feature>
<evidence type="ECO:0000256" key="3">
    <source>
        <dbReference type="SAM" id="MobiDB-lite"/>
    </source>
</evidence>
<keyword evidence="1" id="KW-0645">Protease</keyword>
<evidence type="ECO:0000313" key="7">
    <source>
        <dbReference type="Proteomes" id="UP000245639"/>
    </source>
</evidence>
<dbReference type="InterPro" id="IPR002884">
    <property type="entry name" value="P_dom"/>
</dbReference>
<dbReference type="EMBL" id="QEKW01000003">
    <property type="protein sequence ID" value="PVZ12043.1"/>
    <property type="molecule type" value="Genomic_DNA"/>
</dbReference>
<keyword evidence="4" id="KW-0812">Transmembrane</keyword>
<keyword evidence="4" id="KW-0472">Membrane</keyword>
<name>A0A2U1FIN0_9PSEU</name>
<dbReference type="AlphaFoldDB" id="A0A2U1FIN0"/>
<comment type="caution">
    <text evidence="6">The sequence shown here is derived from an EMBL/GenBank/DDBJ whole genome shotgun (WGS) entry which is preliminary data.</text>
</comment>
<keyword evidence="2" id="KW-0378">Hydrolase</keyword>
<sequence length="278" mass="28720">MLPPVSSPFGGSGSGDPHRSESLGSQPTAHGPQVDPSAWDPQGRYGQSGPQPYYGGQPYGQPGHGQSGPQPYHGGYQQPYGQQPYGPPGYGPPAYGAPWGQPGYGQPGHGPYGQPGHGPQPPRRNKPLPWILGGAGVLVVLVAVIVLLVALGGGTLTGASSRSLPIPDDDPAGATDTITLDGSGSVSALRVGVSVTHPYTCDLTVTLRSPQGASATLADVPTCTRAQPNLEIRVDSRQDPRLAALVGQPVEGPWTIQVVDDLAVDRGTLNSWDLTVER</sequence>
<dbReference type="Proteomes" id="UP000245639">
    <property type="component" value="Unassembled WGS sequence"/>
</dbReference>
<feature type="transmembrane region" description="Helical" evidence="4">
    <location>
        <begin position="130"/>
        <end position="153"/>
    </location>
</feature>
<dbReference type="GO" id="GO:0006508">
    <property type="term" value="P:proteolysis"/>
    <property type="evidence" value="ECO:0007669"/>
    <property type="project" value="UniProtKB-KW"/>
</dbReference>
<evidence type="ECO:0000256" key="1">
    <source>
        <dbReference type="ARBA" id="ARBA00022670"/>
    </source>
</evidence>
<feature type="compositionally biased region" description="Gly residues" evidence="3">
    <location>
        <begin position="102"/>
        <end position="116"/>
    </location>
</feature>
<evidence type="ECO:0000256" key="4">
    <source>
        <dbReference type="SAM" id="Phobius"/>
    </source>
</evidence>